<dbReference type="AlphaFoldDB" id="F0Y0G2"/>
<keyword evidence="3" id="KW-1185">Reference proteome</keyword>
<feature type="compositionally biased region" description="Basic and acidic residues" evidence="1">
    <location>
        <begin position="304"/>
        <end position="333"/>
    </location>
</feature>
<gene>
    <name evidence="2" type="ORF">AURANDRAFT_61546</name>
</gene>
<reference evidence="2 3" key="1">
    <citation type="journal article" date="2011" name="Proc. Natl. Acad. Sci. U.S.A.">
        <title>Niche of harmful alga Aureococcus anophagefferens revealed through ecogenomics.</title>
        <authorList>
            <person name="Gobler C.J."/>
            <person name="Berry D.L."/>
            <person name="Dyhrman S.T."/>
            <person name="Wilhelm S.W."/>
            <person name="Salamov A."/>
            <person name="Lobanov A.V."/>
            <person name="Zhang Y."/>
            <person name="Collier J.L."/>
            <person name="Wurch L.L."/>
            <person name="Kustka A.B."/>
            <person name="Dill B.D."/>
            <person name="Shah M."/>
            <person name="VerBerkmoes N.C."/>
            <person name="Kuo A."/>
            <person name="Terry A."/>
            <person name="Pangilinan J."/>
            <person name="Lindquist E.A."/>
            <person name="Lucas S."/>
            <person name="Paulsen I.T."/>
            <person name="Hattenrath-Lehmann T.K."/>
            <person name="Talmage S.C."/>
            <person name="Walker E.A."/>
            <person name="Koch F."/>
            <person name="Burson A.M."/>
            <person name="Marcoval M.A."/>
            <person name="Tang Y.Z."/>
            <person name="Lecleir G.R."/>
            <person name="Coyne K.J."/>
            <person name="Berg G.M."/>
            <person name="Bertrand E.M."/>
            <person name="Saito M.A."/>
            <person name="Gladyshev V.N."/>
            <person name="Grigoriev I.V."/>
        </authorList>
    </citation>
    <scope>NUCLEOTIDE SEQUENCE [LARGE SCALE GENOMIC DNA]</scope>
    <source>
        <strain evidence="3">CCMP 1984</strain>
    </source>
</reference>
<dbReference type="Proteomes" id="UP000002729">
    <property type="component" value="Unassembled WGS sequence"/>
</dbReference>
<accession>F0Y0G2</accession>
<proteinExistence type="predicted"/>
<organism evidence="3">
    <name type="scientific">Aureococcus anophagefferens</name>
    <name type="common">Harmful bloom alga</name>
    <dbReference type="NCBI Taxonomy" id="44056"/>
    <lineage>
        <taxon>Eukaryota</taxon>
        <taxon>Sar</taxon>
        <taxon>Stramenopiles</taxon>
        <taxon>Ochrophyta</taxon>
        <taxon>Pelagophyceae</taxon>
        <taxon>Pelagomonadales</taxon>
        <taxon>Pelagomonadaceae</taxon>
        <taxon>Aureococcus</taxon>
    </lineage>
</organism>
<dbReference type="EMBL" id="GL833122">
    <property type="protein sequence ID" value="EGB11216.1"/>
    <property type="molecule type" value="Genomic_DNA"/>
</dbReference>
<evidence type="ECO:0000313" key="3">
    <source>
        <dbReference type="Proteomes" id="UP000002729"/>
    </source>
</evidence>
<feature type="compositionally biased region" description="Basic and acidic residues" evidence="1">
    <location>
        <begin position="70"/>
        <end position="86"/>
    </location>
</feature>
<protein>
    <submittedName>
        <fullName evidence="2">Uncharacterized protein</fullName>
    </submittedName>
</protein>
<dbReference type="RefSeq" id="XP_009033609.1">
    <property type="nucleotide sequence ID" value="XM_009035361.1"/>
</dbReference>
<name>F0Y0G2_AURAN</name>
<evidence type="ECO:0000256" key="1">
    <source>
        <dbReference type="SAM" id="MobiDB-lite"/>
    </source>
</evidence>
<feature type="region of interest" description="Disordered" evidence="1">
    <location>
        <begin position="70"/>
        <end position="96"/>
    </location>
</feature>
<dbReference type="KEGG" id="aaf:AURANDRAFT_61546"/>
<dbReference type="GeneID" id="20223515"/>
<feature type="region of interest" description="Disordered" evidence="1">
    <location>
        <begin position="273"/>
        <end position="333"/>
    </location>
</feature>
<dbReference type="InParanoid" id="F0Y0G2"/>
<feature type="compositionally biased region" description="Basic and acidic residues" evidence="1">
    <location>
        <begin position="273"/>
        <end position="295"/>
    </location>
</feature>
<sequence length="364" mass="42637">MPREPDIPRAYHNGVDMLDTRNWSDSAFEHGPPLPQPDFSGLLRAGKRLPAIGPMDTWGTRMVKSGAFKEQDMWGNPKEEEARGPPKETPAMNRPPPPAQYEVHYPHEPPKGNMWIVDGLPKPYKHGRTPRQLFEDTFDDYGNFKPQYPDYFEPGNAVRLRADHSLVGMVGWVRWTYGENDDDPEDVSLETLDHFLRRYHIMGWVRMSNGEVHRVDREECEACELPDDVLAECKEFIENNLAFNQDMMYRAKHGDDYQAEFDRKDAYDLERERYRRSGEKDPEAEKDRAEYERKNPLPGNLPKDFFHQFEPDYDPEKTGEVPDHELPGRVRLDHSKHDGTWQFRKDVDTKADLLTGQRPHVQYW</sequence>
<evidence type="ECO:0000313" key="2">
    <source>
        <dbReference type="EMBL" id="EGB11216.1"/>
    </source>
</evidence>